<evidence type="ECO:0000256" key="2">
    <source>
        <dbReference type="SAM" id="SignalP"/>
    </source>
</evidence>
<sequence length="285" mass="32640">MYKNVLIPLFLMLVMFCLPACSELDDTGSPQGSEPDIQEVVPEDQETQRDKDDEETVPVVDEVPETLPDSEIRVIMDKFKQIEEIIKETNSKMTFSMEERTQPEVMTAKLQENLPESIKELVSSEMLNNELPELIQYWYSTSGEDGFFPEISLDARMEVIENTPLLIKVKTFQLKDFYQHHGNVYITAVNENGEWLIDGGYEWVDADKEPLNLSKEELLIHEEIFNESEIEFIAEETITSILNDGTSKTANAIIIKIVKDNTLKGRFTDTGVFVNELPEKFKASE</sequence>
<evidence type="ECO:0008006" key="5">
    <source>
        <dbReference type="Google" id="ProtNLM"/>
    </source>
</evidence>
<comment type="caution">
    <text evidence="3">The sequence shown here is derived from an EMBL/GenBank/DDBJ whole genome shotgun (WGS) entry which is preliminary data.</text>
</comment>
<feature type="chain" id="PRO_5045142513" description="Lipoprotein" evidence="2">
    <location>
        <begin position="21"/>
        <end position="285"/>
    </location>
</feature>
<feature type="signal peptide" evidence="2">
    <location>
        <begin position="1"/>
        <end position="20"/>
    </location>
</feature>
<evidence type="ECO:0000313" key="4">
    <source>
        <dbReference type="Proteomes" id="UP001596170"/>
    </source>
</evidence>
<organism evidence="3 4">
    <name type="scientific">Paenisporosarcina macmurdoensis</name>
    <dbReference type="NCBI Taxonomy" id="212659"/>
    <lineage>
        <taxon>Bacteria</taxon>
        <taxon>Bacillati</taxon>
        <taxon>Bacillota</taxon>
        <taxon>Bacilli</taxon>
        <taxon>Bacillales</taxon>
        <taxon>Caryophanaceae</taxon>
        <taxon>Paenisporosarcina</taxon>
    </lineage>
</organism>
<keyword evidence="4" id="KW-1185">Reference proteome</keyword>
<dbReference type="Proteomes" id="UP001596170">
    <property type="component" value="Unassembled WGS sequence"/>
</dbReference>
<accession>A0ABW1L0T8</accession>
<dbReference type="EMBL" id="JBHSRI010000002">
    <property type="protein sequence ID" value="MFC6037854.1"/>
    <property type="molecule type" value="Genomic_DNA"/>
</dbReference>
<proteinExistence type="predicted"/>
<evidence type="ECO:0000256" key="1">
    <source>
        <dbReference type="SAM" id="MobiDB-lite"/>
    </source>
</evidence>
<reference evidence="4" key="1">
    <citation type="journal article" date="2019" name="Int. J. Syst. Evol. Microbiol.">
        <title>The Global Catalogue of Microorganisms (GCM) 10K type strain sequencing project: providing services to taxonomists for standard genome sequencing and annotation.</title>
        <authorList>
            <consortium name="The Broad Institute Genomics Platform"/>
            <consortium name="The Broad Institute Genome Sequencing Center for Infectious Disease"/>
            <person name="Wu L."/>
            <person name="Ma J."/>
        </authorList>
    </citation>
    <scope>NUCLEOTIDE SEQUENCE [LARGE SCALE GENOMIC DNA]</scope>
    <source>
        <strain evidence="4">CCUG 54527</strain>
    </source>
</reference>
<feature type="region of interest" description="Disordered" evidence="1">
    <location>
        <begin position="25"/>
        <end position="59"/>
    </location>
</feature>
<evidence type="ECO:0000313" key="3">
    <source>
        <dbReference type="EMBL" id="MFC6037854.1"/>
    </source>
</evidence>
<keyword evidence="2" id="KW-0732">Signal</keyword>
<gene>
    <name evidence="3" type="ORF">ACFPYN_00175</name>
</gene>
<dbReference type="RefSeq" id="WP_377731846.1">
    <property type="nucleotide sequence ID" value="NZ_JBHSRI010000002.1"/>
</dbReference>
<protein>
    <recommendedName>
        <fullName evidence="5">Lipoprotein</fullName>
    </recommendedName>
</protein>
<name>A0ABW1L0T8_9BACL</name>